<name>A0A6V8LWF3_9BACT</name>
<organism evidence="1 2">
    <name type="scientific">Fundidesulfovibrio magnetotacticus</name>
    <dbReference type="NCBI Taxonomy" id="2730080"/>
    <lineage>
        <taxon>Bacteria</taxon>
        <taxon>Pseudomonadati</taxon>
        <taxon>Thermodesulfobacteriota</taxon>
        <taxon>Desulfovibrionia</taxon>
        <taxon>Desulfovibrionales</taxon>
        <taxon>Desulfovibrionaceae</taxon>
        <taxon>Fundidesulfovibrio</taxon>
    </lineage>
</organism>
<proteinExistence type="predicted"/>
<accession>A0A6V8LWF3</accession>
<gene>
    <name evidence="1" type="ORF">NNJEOMEG_02243</name>
</gene>
<reference evidence="1 2" key="1">
    <citation type="submission" date="2020-04" db="EMBL/GenBank/DDBJ databases">
        <authorList>
            <consortium name="Desulfovibrio sp. FSS-1 genome sequencing consortium"/>
            <person name="Shimoshige H."/>
            <person name="Kobayashi H."/>
            <person name="Maekawa T."/>
        </authorList>
    </citation>
    <scope>NUCLEOTIDE SEQUENCE [LARGE SCALE GENOMIC DNA]</scope>
    <source>
        <strain evidence="1 2">SIID29052-01</strain>
    </source>
</reference>
<comment type="caution">
    <text evidence="1">The sequence shown here is derived from an EMBL/GenBank/DDBJ whole genome shotgun (WGS) entry which is preliminary data.</text>
</comment>
<sequence>MKVCNSIAPLRYMAGHMGYRVASMREISPDKCSFHEELLDTYQALVEYHRSMMEDRSPEVVAEYREVLIRQLKEDFVAYMERRKGL</sequence>
<protein>
    <submittedName>
        <fullName evidence="1">Uncharacterized protein</fullName>
    </submittedName>
</protein>
<evidence type="ECO:0000313" key="1">
    <source>
        <dbReference type="EMBL" id="GFK94399.1"/>
    </source>
</evidence>
<evidence type="ECO:0000313" key="2">
    <source>
        <dbReference type="Proteomes" id="UP000494245"/>
    </source>
</evidence>
<keyword evidence="2" id="KW-1185">Reference proteome</keyword>
<reference evidence="1 2" key="2">
    <citation type="submission" date="2020-05" db="EMBL/GenBank/DDBJ databases">
        <title>Draft genome sequence of Desulfovibrio sp. strainFSS-1.</title>
        <authorList>
            <person name="Shimoshige H."/>
            <person name="Kobayashi H."/>
            <person name="Maekawa T."/>
        </authorList>
    </citation>
    <scope>NUCLEOTIDE SEQUENCE [LARGE SCALE GENOMIC DNA]</scope>
    <source>
        <strain evidence="1 2">SIID29052-01</strain>
    </source>
</reference>
<dbReference type="AlphaFoldDB" id="A0A6V8LWF3"/>
<dbReference type="EMBL" id="BLTE01000009">
    <property type="protein sequence ID" value="GFK94399.1"/>
    <property type="molecule type" value="Genomic_DNA"/>
</dbReference>
<dbReference type="Proteomes" id="UP000494245">
    <property type="component" value="Unassembled WGS sequence"/>
</dbReference>